<evidence type="ECO:0000313" key="1">
    <source>
        <dbReference type="EMBL" id="QJA86493.1"/>
    </source>
</evidence>
<proteinExistence type="predicted"/>
<gene>
    <name evidence="1" type="ORF">MM415B02064_0010</name>
</gene>
<reference evidence="1" key="1">
    <citation type="submission" date="2020-03" db="EMBL/GenBank/DDBJ databases">
        <title>The deep terrestrial virosphere.</title>
        <authorList>
            <person name="Holmfeldt K."/>
            <person name="Nilsson E."/>
            <person name="Simone D."/>
            <person name="Lopez-Fernandez M."/>
            <person name="Wu X."/>
            <person name="de Brujin I."/>
            <person name="Lundin D."/>
            <person name="Andersson A."/>
            <person name="Bertilsson S."/>
            <person name="Dopson M."/>
        </authorList>
    </citation>
    <scope>NUCLEOTIDE SEQUENCE</scope>
    <source>
        <strain evidence="1">MM415B02064</strain>
    </source>
</reference>
<name>A0A6M3KWC8_9ZZZZ</name>
<organism evidence="1">
    <name type="scientific">viral metagenome</name>
    <dbReference type="NCBI Taxonomy" id="1070528"/>
    <lineage>
        <taxon>unclassified sequences</taxon>
        <taxon>metagenomes</taxon>
        <taxon>organismal metagenomes</taxon>
    </lineage>
</organism>
<dbReference type="AlphaFoldDB" id="A0A6M3KWC8"/>
<protein>
    <submittedName>
        <fullName evidence="1">Uncharacterized protein</fullName>
    </submittedName>
</protein>
<accession>A0A6M3KWC8</accession>
<sequence length="70" mass="8126">MFSSDMKYMIAEKIQKILQETCHPELPKEEIQFLLHVNGAEGWSWANITNNNPKIKISIPICLQRNTNVK</sequence>
<dbReference type="EMBL" id="MT142638">
    <property type="protein sequence ID" value="QJA86493.1"/>
    <property type="molecule type" value="Genomic_DNA"/>
</dbReference>